<dbReference type="RefSeq" id="WP_013335638.1">
    <property type="nucleotide sequence ID" value="NC_014537.1"/>
</dbReference>
<keyword evidence="1" id="KW-0472">Membrane</keyword>
<feature type="transmembrane region" description="Helical" evidence="1">
    <location>
        <begin position="45"/>
        <end position="63"/>
    </location>
</feature>
<dbReference type="KEGG" id="vdi:Vdis_0514"/>
<dbReference type="GeneID" id="9751434"/>
<reference evidence="2 3" key="1">
    <citation type="journal article" date="2010" name="Stand. Genomic Sci.">
        <title>Complete genome sequence of Vulcanisaeta distributa type strain (IC-017).</title>
        <authorList>
            <person name="Mavromatis K."/>
            <person name="Sikorski J."/>
            <person name="Pabst E."/>
            <person name="Teshima H."/>
            <person name="Lapidus A."/>
            <person name="Lucas S."/>
            <person name="Nolan M."/>
            <person name="Glavina Del Rio T."/>
            <person name="Cheng J.F."/>
            <person name="Bruce D."/>
            <person name="Goodwin L."/>
            <person name="Pitluck S."/>
            <person name="Liolios K."/>
            <person name="Ivanova N."/>
            <person name="Mikhailova N."/>
            <person name="Pati A."/>
            <person name="Chen A."/>
            <person name="Palaniappan K."/>
            <person name="Land M."/>
            <person name="Hauser L."/>
            <person name="Chang Y.J."/>
            <person name="Jeffries C.D."/>
            <person name="Rohde M."/>
            <person name="Spring S."/>
            <person name="Goker M."/>
            <person name="Wirth R."/>
            <person name="Woyke T."/>
            <person name="Bristow J."/>
            <person name="Eisen J.A."/>
            <person name="Markowitz V."/>
            <person name="Hugenholtz P."/>
            <person name="Klenk H.P."/>
            <person name="Kyrpides N.C."/>
        </authorList>
    </citation>
    <scope>NUCLEOTIDE SEQUENCE [LARGE SCALE GENOMIC DNA]</scope>
    <source>
        <strain evidence="3">DSM 14429 / JCM 11212 / NBRC 100878 / IC-017</strain>
    </source>
</reference>
<feature type="transmembrane region" description="Helical" evidence="1">
    <location>
        <begin position="83"/>
        <end position="105"/>
    </location>
</feature>
<dbReference type="Proteomes" id="UP000006681">
    <property type="component" value="Chromosome"/>
</dbReference>
<protein>
    <submittedName>
        <fullName evidence="2">Uncharacterized protein</fullName>
    </submittedName>
</protein>
<keyword evidence="1" id="KW-1133">Transmembrane helix</keyword>
<evidence type="ECO:0000313" key="2">
    <source>
        <dbReference type="EMBL" id="ADN49913.1"/>
    </source>
</evidence>
<dbReference type="OrthoDB" id="377732at2157"/>
<sequence length="114" mass="12512">MGLVCLDPHYSYCFSVIGFALITKFLRDDDAEFGLNFRRVLLQSLVYLALCLVMPVGELGFIYDVTGFPLRLSTSAPTSNDSAVLYTATHVPVIIITLIPIYAFAATRGVYAVP</sequence>
<dbReference type="HOGENOM" id="CLU_2115611_0_0_2"/>
<accession>E1QUI7</accession>
<evidence type="ECO:0000313" key="3">
    <source>
        <dbReference type="Proteomes" id="UP000006681"/>
    </source>
</evidence>
<reference evidence="3" key="2">
    <citation type="journal article" date="2010" name="Stand. Genomic Sci.">
        <title>Complete genome sequence of Vulcanisaeta distributa type strain (IC-017T).</title>
        <authorList>
            <person name="Mavromatis K."/>
            <person name="Sikorski J."/>
            <person name="Pabst E."/>
            <person name="Teshima H."/>
            <person name="Lapidus A."/>
            <person name="Lucas S."/>
            <person name="Nolan M."/>
            <person name="Glavina Del Rio T."/>
            <person name="Cheng J."/>
            <person name="Bruce D."/>
            <person name="Goodwin L."/>
            <person name="Pitluck S."/>
            <person name="Liolios K."/>
            <person name="Ivanova N."/>
            <person name="Mikhailova N."/>
            <person name="Pati A."/>
            <person name="Chen A."/>
            <person name="Palaniappan K."/>
            <person name="Land M."/>
            <person name="Hauser L."/>
            <person name="Chang Y."/>
            <person name="Jeffries C."/>
            <person name="Rohde M."/>
            <person name="Spring S."/>
            <person name="Goker M."/>
            <person name="Wirth R."/>
            <person name="Woyke T."/>
            <person name="Bristow J."/>
            <person name="Eisen J."/>
            <person name="Markowitz V."/>
            <person name="Hugenholtz P."/>
            <person name="Klenk H."/>
            <person name="Kyrpides N."/>
        </authorList>
    </citation>
    <scope>NUCLEOTIDE SEQUENCE [LARGE SCALE GENOMIC DNA]</scope>
    <source>
        <strain evidence="3">DSM 14429 / JCM 11212 / NBRC 100878 / IC-017</strain>
    </source>
</reference>
<gene>
    <name evidence="2" type="ordered locus">Vdis_0514</name>
</gene>
<proteinExistence type="predicted"/>
<dbReference type="EMBL" id="CP002100">
    <property type="protein sequence ID" value="ADN49913.1"/>
    <property type="molecule type" value="Genomic_DNA"/>
</dbReference>
<dbReference type="AlphaFoldDB" id="E1QUI7"/>
<name>E1QUI7_VULDI</name>
<evidence type="ECO:0000256" key="1">
    <source>
        <dbReference type="SAM" id="Phobius"/>
    </source>
</evidence>
<dbReference type="STRING" id="572478.Vdis_0514"/>
<organism evidence="2 3">
    <name type="scientific">Vulcanisaeta distributa (strain DSM 14429 / JCM 11212 / NBRC 100878 / IC-017)</name>
    <dbReference type="NCBI Taxonomy" id="572478"/>
    <lineage>
        <taxon>Archaea</taxon>
        <taxon>Thermoproteota</taxon>
        <taxon>Thermoprotei</taxon>
        <taxon>Thermoproteales</taxon>
        <taxon>Thermoproteaceae</taxon>
        <taxon>Vulcanisaeta</taxon>
    </lineage>
</organism>
<keyword evidence="1" id="KW-0812">Transmembrane</keyword>
<keyword evidence="3" id="KW-1185">Reference proteome</keyword>